<dbReference type="Gene3D" id="3.30.160.250">
    <property type="match status" value="1"/>
</dbReference>
<dbReference type="SUPFAM" id="SSF143100">
    <property type="entry name" value="TTHA1013/TTHA0281-like"/>
    <property type="match status" value="1"/>
</dbReference>
<reference evidence="5 6" key="2">
    <citation type="submission" date="2017-09" db="EMBL/GenBank/DDBJ databases">
        <title>Depth-based differentiation of microbial function through sediment-hosted aquifers and enrichment of novel symbionts in the deep terrestrial subsurface.</title>
        <authorList>
            <person name="Probst A.J."/>
            <person name="Ladd B."/>
            <person name="Jarett J.K."/>
            <person name="Geller-Mcgrath D.E."/>
            <person name="Sieber C.M."/>
            <person name="Emerson J.B."/>
            <person name="Anantharaman K."/>
            <person name="Thomas B.C."/>
            <person name="Malmstrom R."/>
            <person name="Stieglmeier M."/>
            <person name="Klingl A."/>
            <person name="Woyke T."/>
            <person name="Ryan C.M."/>
            <person name="Banfield J.F."/>
        </authorList>
    </citation>
    <scope>NUCLEOTIDE SEQUENCE [LARGE SCALE GENOMIC DNA]</scope>
    <source>
        <strain evidence="2">CG_4_10_14_3_um_filter_34_13</strain>
        <strain evidence="3">CG_4_9_14_3_um_filter_33_16</strain>
    </source>
</reference>
<dbReference type="Proteomes" id="UP000182763">
    <property type="component" value="Unassembled WGS sequence"/>
</dbReference>
<evidence type="ECO:0000313" key="4">
    <source>
        <dbReference type="Proteomes" id="UP000182763"/>
    </source>
</evidence>
<evidence type="ECO:0000313" key="3">
    <source>
        <dbReference type="EMBL" id="PJB56545.1"/>
    </source>
</evidence>
<organism evidence="1 4">
    <name type="scientific">Candidatus Infernicultor aquiphilus</name>
    <dbReference type="NCBI Taxonomy" id="1805029"/>
    <lineage>
        <taxon>Bacteria</taxon>
        <taxon>Pseudomonadati</taxon>
        <taxon>Atribacterota</taxon>
        <taxon>Candidatus Phoenicimicrobiia</taxon>
        <taxon>Candidatus Pheonicimicrobiales</taxon>
        <taxon>Candidatus Phoenicimicrobiaceae</taxon>
        <taxon>Candidatus Infernicultor</taxon>
    </lineage>
</organism>
<proteinExistence type="predicted"/>
<dbReference type="InterPro" id="IPR035069">
    <property type="entry name" value="TTHA1013/TTHA0281-like"/>
</dbReference>
<evidence type="ECO:0000313" key="1">
    <source>
        <dbReference type="EMBL" id="OIP71528.1"/>
    </source>
</evidence>
<protein>
    <recommendedName>
        <fullName evidence="7">Type II toxin-antitoxin system HicB family antitoxin</fullName>
    </recommendedName>
</protein>
<sequence>MRQIKIIVEKHPDGYVAYPLGLKGVIVGQGDTYEEALSDVKSAIRFHIETFGREILEAEPPILEAFVAEAGVEV</sequence>
<dbReference type="Proteomes" id="UP000228560">
    <property type="component" value="Unassembled WGS sequence"/>
</dbReference>
<name>A0A1J5GX76_9BACT</name>
<evidence type="ECO:0008006" key="7">
    <source>
        <dbReference type="Google" id="ProtNLM"/>
    </source>
</evidence>
<evidence type="ECO:0000313" key="2">
    <source>
        <dbReference type="EMBL" id="PIY33435.1"/>
    </source>
</evidence>
<accession>A0A2M8CBU0</accession>
<gene>
    <name evidence="1" type="ORF">AUK42_03415</name>
    <name evidence="3" type="ORF">CO097_04870</name>
    <name evidence="2" type="ORF">COZ07_02160</name>
</gene>
<evidence type="ECO:0000313" key="6">
    <source>
        <dbReference type="Proteomes" id="UP000230646"/>
    </source>
</evidence>
<dbReference type="EMBL" id="PFKO01000079">
    <property type="protein sequence ID" value="PIY33435.1"/>
    <property type="molecule type" value="Genomic_DNA"/>
</dbReference>
<accession>A0A1J5GX76</accession>
<comment type="caution">
    <text evidence="1">The sequence shown here is derived from an EMBL/GenBank/DDBJ whole genome shotgun (WGS) entry which is preliminary data.</text>
</comment>
<reference evidence="1 4" key="1">
    <citation type="journal article" date="2016" name="Environ. Microbiol.">
        <title>Genomic resolution of a cold subsurface aquifer community provides metabolic insights for novel microbes adapted to high CO concentrations.</title>
        <authorList>
            <person name="Probst A.J."/>
            <person name="Castelle C.J."/>
            <person name="Singh A."/>
            <person name="Brown C.T."/>
            <person name="Anantharaman K."/>
            <person name="Sharon I."/>
            <person name="Hug L.A."/>
            <person name="Burstein D."/>
            <person name="Emerson J.B."/>
            <person name="Thomas B.C."/>
            <person name="Banfield J.F."/>
        </authorList>
    </citation>
    <scope>NUCLEOTIDE SEQUENCE [LARGE SCALE GENOMIC DNA]</scope>
    <source>
        <strain evidence="1">CG2_30_33_13</strain>
    </source>
</reference>
<evidence type="ECO:0000313" key="5">
    <source>
        <dbReference type="Proteomes" id="UP000228560"/>
    </source>
</evidence>
<accession>A0A2M7PS95</accession>
<dbReference type="AlphaFoldDB" id="A0A1J5GX76"/>
<dbReference type="EMBL" id="MNYY01000065">
    <property type="protein sequence ID" value="OIP71528.1"/>
    <property type="molecule type" value="Genomic_DNA"/>
</dbReference>
<dbReference type="EMBL" id="PFTV01000119">
    <property type="protein sequence ID" value="PJB56545.1"/>
    <property type="molecule type" value="Genomic_DNA"/>
</dbReference>
<dbReference type="RefSeq" id="WP_406606963.1">
    <property type="nucleotide sequence ID" value="NZ_PFKO01000079.1"/>
</dbReference>
<dbReference type="Proteomes" id="UP000230646">
    <property type="component" value="Unassembled WGS sequence"/>
</dbReference>
<dbReference type="STRING" id="1805029.AUK42_03415"/>